<sequence length="195" mass="22657">KIYGEKNISGKFKDTLLTKKNFNILPKGMSPFFIKKSIYLNAVPKNLGRHESDDTKLIYNIFSLNEKIIRTSKVKVTYIARTNIFKEIPHIYKRGPKFVDFYFRKGSKYYPLFLLLLFLTFAAPVIIILLSVYIGLINFLLGFSTLLFLLNLSISLWFSRKPQNIFTVFILLPIIASSFIMGIYKGFLLKLFSKK</sequence>
<comment type="caution">
    <text evidence="2">The sequence shown here is derived from an EMBL/GenBank/DDBJ whole genome shotgun (WGS) entry which is preliminary data.</text>
</comment>
<gene>
    <name evidence="2" type="ORF">US52_C0017G0013</name>
</gene>
<organism evidence="2 3">
    <name type="scientific">candidate division WS6 bacterium GW2011_GWA2_37_6</name>
    <dbReference type="NCBI Taxonomy" id="1619087"/>
    <lineage>
        <taxon>Bacteria</taxon>
        <taxon>Candidatus Dojkabacteria</taxon>
    </lineage>
</organism>
<evidence type="ECO:0008006" key="4">
    <source>
        <dbReference type="Google" id="ProtNLM"/>
    </source>
</evidence>
<evidence type="ECO:0000313" key="2">
    <source>
        <dbReference type="EMBL" id="KKQ35716.1"/>
    </source>
</evidence>
<feature type="transmembrane region" description="Helical" evidence="1">
    <location>
        <begin position="112"/>
        <end position="133"/>
    </location>
</feature>
<dbReference type="EMBL" id="LBTH01000017">
    <property type="protein sequence ID" value="KKQ35716.1"/>
    <property type="molecule type" value="Genomic_DNA"/>
</dbReference>
<dbReference type="Proteomes" id="UP000034852">
    <property type="component" value="Unassembled WGS sequence"/>
</dbReference>
<feature type="transmembrane region" description="Helical" evidence="1">
    <location>
        <begin position="139"/>
        <end position="158"/>
    </location>
</feature>
<keyword evidence="1" id="KW-0472">Membrane</keyword>
<reference evidence="2 3" key="1">
    <citation type="journal article" date="2015" name="Nature">
        <title>rRNA introns, odd ribosomes, and small enigmatic genomes across a large radiation of phyla.</title>
        <authorList>
            <person name="Brown C.T."/>
            <person name="Hug L.A."/>
            <person name="Thomas B.C."/>
            <person name="Sharon I."/>
            <person name="Castelle C.J."/>
            <person name="Singh A."/>
            <person name="Wilkins M.J."/>
            <person name="Williams K.H."/>
            <person name="Banfield J.F."/>
        </authorList>
    </citation>
    <scope>NUCLEOTIDE SEQUENCE [LARGE SCALE GENOMIC DNA]</scope>
</reference>
<proteinExistence type="predicted"/>
<feature type="non-terminal residue" evidence="2">
    <location>
        <position position="1"/>
    </location>
</feature>
<evidence type="ECO:0000313" key="3">
    <source>
        <dbReference type="Proteomes" id="UP000034852"/>
    </source>
</evidence>
<keyword evidence="1" id="KW-0812">Transmembrane</keyword>
<feature type="transmembrane region" description="Helical" evidence="1">
    <location>
        <begin position="165"/>
        <end position="184"/>
    </location>
</feature>
<name>A0A0G0K510_9BACT</name>
<keyword evidence="1" id="KW-1133">Transmembrane helix</keyword>
<evidence type="ECO:0000256" key="1">
    <source>
        <dbReference type="SAM" id="Phobius"/>
    </source>
</evidence>
<protein>
    <recommendedName>
        <fullName evidence="4">Glycosyltransferase</fullName>
    </recommendedName>
</protein>
<dbReference type="AlphaFoldDB" id="A0A0G0K510"/>
<accession>A0A0G0K510</accession>